<feature type="compositionally biased region" description="Basic residues" evidence="1">
    <location>
        <begin position="113"/>
        <end position="124"/>
    </location>
</feature>
<feature type="compositionally biased region" description="Basic and acidic residues" evidence="1">
    <location>
        <begin position="694"/>
        <end position="705"/>
    </location>
</feature>
<comment type="caution">
    <text evidence="2">The sequence shown here is derived from an EMBL/GenBank/DDBJ whole genome shotgun (WGS) entry which is preliminary data.</text>
</comment>
<feature type="region of interest" description="Disordered" evidence="1">
    <location>
        <begin position="289"/>
        <end position="308"/>
    </location>
</feature>
<feature type="compositionally biased region" description="Acidic residues" evidence="1">
    <location>
        <begin position="706"/>
        <end position="718"/>
    </location>
</feature>
<feature type="region of interest" description="Disordered" evidence="1">
    <location>
        <begin position="404"/>
        <end position="428"/>
    </location>
</feature>
<feature type="region of interest" description="Disordered" evidence="1">
    <location>
        <begin position="606"/>
        <end position="626"/>
    </location>
</feature>
<keyword evidence="3" id="KW-1185">Reference proteome</keyword>
<sequence length="718" mass="81160">MAEGGEKHDDINESRNVECIEPTQEPSPENDLELSDISRDSYIESGNVKDAHRDEHDEDDSATTSIKANKWTAIQKAFQRVRAHTTQAYGKVKRYPSSKSKRERNVSIGKNVKTSRSKSKRRTLKSNVDTDEILAAIGLHEQRELSQSKDKSNIPDNIASDKQHVRNGAKVYGSSETIDEISSIATDSIRTHQKPRISHQAKFTKLFIRNAFRSLLKSTKKENQLTSVDFEKNNSSTDEIVSLGIKYNPGDEVPTRMESIDNDEVDSIDNIPHRKTKLTCLDEIVFEPRPSKGDNMPAKDKNRDFKESKPKLLRSKSLAVLYGNPDTDIGLYDTSEKTQKYDNGFRTIFRKRSESVSEIISTKLKKGTQDAWGSCFVDDENKQAKSPVHKTNGKLRKRSSSLSDAFSRIGKKSQQKTLNTKQEISPSKSPIKEDRLFTKIAKTEPDLLNITLETLSNGIREYNKLTGTDKPLKDSSFRHTASVVAMATKWKRKINQNKSEVTVIVDDLNKVIPKIKQERLFTKRMKPEINLAGKVKNKKVDEAETKMKPFSFAETHIKAQSDDANNGLGIPQTPFSRSLNSLNSIAESSEEEEDEPCILNKSLPNLRMRSPLSSPRRPISPLSSPRQSIVKPMLDEEMLPTLSEELETNRMRHVASMAILAKRWKAFVGKIRDNDMTSQINKRKKVLPILQQTKPDDASQHHSVPEDESYVDAEENSG</sequence>
<feature type="region of interest" description="Disordered" evidence="1">
    <location>
        <begin position="1"/>
        <end position="69"/>
    </location>
</feature>
<dbReference type="EMBL" id="CAIIXF020000006">
    <property type="protein sequence ID" value="CAH1787952.1"/>
    <property type="molecule type" value="Genomic_DNA"/>
</dbReference>
<proteinExistence type="predicted"/>
<feature type="region of interest" description="Disordered" evidence="1">
    <location>
        <begin position="693"/>
        <end position="718"/>
    </location>
</feature>
<feature type="region of interest" description="Disordered" evidence="1">
    <location>
        <begin position="83"/>
        <end position="126"/>
    </location>
</feature>
<feature type="region of interest" description="Disordered" evidence="1">
    <location>
        <begin position="144"/>
        <end position="166"/>
    </location>
</feature>
<feature type="compositionally biased region" description="Basic residues" evidence="1">
    <location>
        <begin position="91"/>
        <end position="102"/>
    </location>
</feature>
<dbReference type="Proteomes" id="UP000749559">
    <property type="component" value="Unassembled WGS sequence"/>
</dbReference>
<reference evidence="2" key="1">
    <citation type="submission" date="2022-03" db="EMBL/GenBank/DDBJ databases">
        <authorList>
            <person name="Martin C."/>
        </authorList>
    </citation>
    <scope>NUCLEOTIDE SEQUENCE</scope>
</reference>
<name>A0A8J1V0H8_OWEFU</name>
<evidence type="ECO:0000313" key="2">
    <source>
        <dbReference type="EMBL" id="CAH1787952.1"/>
    </source>
</evidence>
<organism evidence="2 3">
    <name type="scientific">Owenia fusiformis</name>
    <name type="common">Polychaete worm</name>
    <dbReference type="NCBI Taxonomy" id="6347"/>
    <lineage>
        <taxon>Eukaryota</taxon>
        <taxon>Metazoa</taxon>
        <taxon>Spiralia</taxon>
        <taxon>Lophotrochozoa</taxon>
        <taxon>Annelida</taxon>
        <taxon>Polychaeta</taxon>
        <taxon>Sedentaria</taxon>
        <taxon>Canalipalpata</taxon>
        <taxon>Sabellida</taxon>
        <taxon>Oweniida</taxon>
        <taxon>Oweniidae</taxon>
        <taxon>Owenia</taxon>
    </lineage>
</organism>
<accession>A0A8J1V0H8</accession>
<evidence type="ECO:0000256" key="1">
    <source>
        <dbReference type="SAM" id="MobiDB-lite"/>
    </source>
</evidence>
<evidence type="ECO:0000313" key="3">
    <source>
        <dbReference type="Proteomes" id="UP000749559"/>
    </source>
</evidence>
<feature type="compositionally biased region" description="Basic and acidic residues" evidence="1">
    <location>
        <begin position="144"/>
        <end position="164"/>
    </location>
</feature>
<feature type="compositionally biased region" description="Polar residues" evidence="1">
    <location>
        <begin position="415"/>
        <end position="428"/>
    </location>
</feature>
<protein>
    <submittedName>
        <fullName evidence="2">Uncharacterized protein</fullName>
    </submittedName>
</protein>
<gene>
    <name evidence="2" type="ORF">OFUS_LOCUS13566</name>
</gene>
<dbReference type="AlphaFoldDB" id="A0A8J1V0H8"/>
<feature type="compositionally biased region" description="Basic and acidic residues" evidence="1">
    <location>
        <begin position="1"/>
        <end position="18"/>
    </location>
</feature>
<feature type="compositionally biased region" description="Basic and acidic residues" evidence="1">
    <location>
        <begin position="36"/>
        <end position="55"/>
    </location>
</feature>